<keyword evidence="2 6" id="KW-0349">Heme</keyword>
<sequence>MKKFLMALTGASILVLGACGGGGEDAAPAEEPAEEAPAEEAAEETTGATYDAQAAEATYQGKCMSCHGGNLEGGMGGNAPALAGGAYTYDEIVHVLAEGVGPMQPGIVEGEEAENLAAWIADQ</sequence>
<proteinExistence type="predicted"/>
<accession>A0ABT5VIL5</accession>
<dbReference type="Proteomes" id="UP001148125">
    <property type="component" value="Unassembled WGS sequence"/>
</dbReference>
<dbReference type="InterPro" id="IPR009056">
    <property type="entry name" value="Cyt_c-like_dom"/>
</dbReference>
<evidence type="ECO:0000256" key="3">
    <source>
        <dbReference type="ARBA" id="ARBA00022723"/>
    </source>
</evidence>
<feature type="chain" id="PRO_5047216593" evidence="8">
    <location>
        <begin position="18"/>
        <end position="123"/>
    </location>
</feature>
<evidence type="ECO:0000256" key="8">
    <source>
        <dbReference type="SAM" id="SignalP"/>
    </source>
</evidence>
<evidence type="ECO:0000259" key="9">
    <source>
        <dbReference type="PROSITE" id="PS51007"/>
    </source>
</evidence>
<organism evidence="10 11">
    <name type="scientific">Alkalihalobacterium chitinilyticum</name>
    <dbReference type="NCBI Taxonomy" id="2980103"/>
    <lineage>
        <taxon>Bacteria</taxon>
        <taxon>Bacillati</taxon>
        <taxon>Bacillota</taxon>
        <taxon>Bacilli</taxon>
        <taxon>Bacillales</taxon>
        <taxon>Bacillaceae</taxon>
        <taxon>Alkalihalobacterium</taxon>
    </lineage>
</organism>
<evidence type="ECO:0000313" key="11">
    <source>
        <dbReference type="Proteomes" id="UP001148125"/>
    </source>
</evidence>
<dbReference type="InterPro" id="IPR051811">
    <property type="entry name" value="Cytochrome_c550/c551-like"/>
</dbReference>
<feature type="compositionally biased region" description="Acidic residues" evidence="7">
    <location>
        <begin position="27"/>
        <end position="43"/>
    </location>
</feature>
<dbReference type="EMBL" id="JAOTPO010000007">
    <property type="protein sequence ID" value="MDE5414074.1"/>
    <property type="molecule type" value="Genomic_DNA"/>
</dbReference>
<feature type="region of interest" description="Disordered" evidence="7">
    <location>
        <begin position="23"/>
        <end position="46"/>
    </location>
</feature>
<dbReference type="SUPFAM" id="SSF46626">
    <property type="entry name" value="Cytochrome c"/>
    <property type="match status" value="1"/>
</dbReference>
<evidence type="ECO:0000256" key="6">
    <source>
        <dbReference type="PROSITE-ProRule" id="PRU00433"/>
    </source>
</evidence>
<gene>
    <name evidence="10" type="ORF">N7Z68_11845</name>
</gene>
<evidence type="ECO:0000313" key="10">
    <source>
        <dbReference type="EMBL" id="MDE5414074.1"/>
    </source>
</evidence>
<dbReference type="PIRSF" id="PIRSF000025">
    <property type="entry name" value="Cytc_Bsub_c550"/>
    <property type="match status" value="1"/>
</dbReference>
<dbReference type="Gene3D" id="1.10.760.10">
    <property type="entry name" value="Cytochrome c-like domain"/>
    <property type="match status" value="1"/>
</dbReference>
<keyword evidence="1" id="KW-0813">Transport</keyword>
<feature type="domain" description="Cytochrome c" evidence="9">
    <location>
        <begin position="50"/>
        <end position="123"/>
    </location>
</feature>
<evidence type="ECO:0000256" key="4">
    <source>
        <dbReference type="ARBA" id="ARBA00022982"/>
    </source>
</evidence>
<feature type="signal peptide" evidence="8">
    <location>
        <begin position="1"/>
        <end position="17"/>
    </location>
</feature>
<dbReference type="InterPro" id="IPR036909">
    <property type="entry name" value="Cyt_c-like_dom_sf"/>
</dbReference>
<dbReference type="PROSITE" id="PS51257">
    <property type="entry name" value="PROKAR_LIPOPROTEIN"/>
    <property type="match status" value="1"/>
</dbReference>
<keyword evidence="5 6" id="KW-0408">Iron</keyword>
<dbReference type="PANTHER" id="PTHR37823:SF3">
    <property type="entry name" value="CYTOCHROME C-551"/>
    <property type="match status" value="1"/>
</dbReference>
<reference evidence="10" key="1">
    <citation type="submission" date="2024-05" db="EMBL/GenBank/DDBJ databases">
        <title>Alkalihalobacillus sp. strain MEB203 novel alkaliphilic bacterium from Lonar Lake, India.</title>
        <authorList>
            <person name="Joshi A."/>
            <person name="Thite S."/>
            <person name="Mengade P."/>
        </authorList>
    </citation>
    <scope>NUCLEOTIDE SEQUENCE</scope>
    <source>
        <strain evidence="10">MEB 203</strain>
    </source>
</reference>
<keyword evidence="3 6" id="KW-0479">Metal-binding</keyword>
<evidence type="ECO:0000256" key="2">
    <source>
        <dbReference type="ARBA" id="ARBA00022617"/>
    </source>
</evidence>
<protein>
    <submittedName>
        <fullName evidence="10">Cytochrome c</fullName>
    </submittedName>
</protein>
<keyword evidence="8" id="KW-0732">Signal</keyword>
<dbReference type="PROSITE" id="PS51007">
    <property type="entry name" value="CYTC"/>
    <property type="match status" value="1"/>
</dbReference>
<evidence type="ECO:0000256" key="7">
    <source>
        <dbReference type="SAM" id="MobiDB-lite"/>
    </source>
</evidence>
<keyword evidence="11" id="KW-1185">Reference proteome</keyword>
<dbReference type="InterPro" id="IPR012218">
    <property type="entry name" value="Cyt_c_BACSU-c550-type"/>
</dbReference>
<dbReference type="Pfam" id="PF13442">
    <property type="entry name" value="Cytochrome_CBB3"/>
    <property type="match status" value="1"/>
</dbReference>
<evidence type="ECO:0000256" key="5">
    <source>
        <dbReference type="ARBA" id="ARBA00023004"/>
    </source>
</evidence>
<dbReference type="RefSeq" id="WP_275118688.1">
    <property type="nucleotide sequence ID" value="NZ_JAOTPO010000007.1"/>
</dbReference>
<comment type="caution">
    <text evidence="10">The sequence shown here is derived from an EMBL/GenBank/DDBJ whole genome shotgun (WGS) entry which is preliminary data.</text>
</comment>
<evidence type="ECO:0000256" key="1">
    <source>
        <dbReference type="ARBA" id="ARBA00022448"/>
    </source>
</evidence>
<name>A0ABT5VIL5_9BACI</name>
<keyword evidence="4" id="KW-0249">Electron transport</keyword>
<dbReference type="PANTHER" id="PTHR37823">
    <property type="entry name" value="CYTOCHROME C-553-LIKE"/>
    <property type="match status" value="1"/>
</dbReference>